<sequence length="1841" mass="199857">MFELIRKHQREYIKTAFAYRVTMYVVIMTLMLMSVSSMETLGFAGTDTGTGSTWVPVGEKGFTTDSPSNSKLYNFDDTLYISYVSSKTDFISLTTTYKGHIMKYGEATGWIDACTPFEIGDPNFEVAMYDHSLYAAYTVKEIDNTYSGVLKKLTPEGTWLSVGDKFVNVKQFRDITIDITSGTPYLFYNTLEEGSTHVKGTVKRYTDSDGWTQVGNQLADYHYVSNMAIIVGNGIPYIAYSEDHDMTGNESDYRGTVKQYSEANGWVTLGSSYFDKGWAQSINLKMSDGKLYMAYFLYGDNEQTGYVEYYENGDWHLLDSSFQESGSMQSLNFDIYDQVPYIAFNTSQKNVTPSGVTWTYTAYIAKYSEANGWEAIDTTNIAEDGFSQFKFLRMGGDSYVLYIDSSANYKPTVMKQVTGQTATDHTVSFNVLGGSAIDSQTVAYQGAVTKPADPTKTGFSFGGWYSDGAYKNAWDFDADTMPDSDLTLYAKWVEIQTYTVAYDGNGNTGGDVPTDTGAYAAGADVTVAGNTGGLEKTGYTFAGWNTQADGKGTDYAGASSYTMGTANATLYAKWTANSTDSSWETVGSSNITFNGMVRNQELFYVNNTLYATVFSENIDIFSEGHYLYLLRYSASNDWEIVGAPVSMATAQYTVAVNDNDIYIACTEGSGSNRKGVVKKLKQDDSWEQVGSTPFHDGNNAVIMSMDVSTGIPYIFYTLNGEDKSVVKKYTETNGWQQVGDAFTNVQFVTTSIALHVGVPYIAYGSRIGLSDECDGITMKYSETNGWETMGSFNGGDTISRTYSKLLFYQDVPIVAYNRPIGDDYQVAADVYRNGAWQKIDPSAIAQAYGIRDTHFSNAINGPYLFYAVIDYVNGNTVYSKYLKHYTENGWEAVDTSDLTDKTITMLSHIKVDNTHYAAFIASGKLVVKKHTAQTVSDHTVSFNVLGGSAIDSQTVAHQGTVTKPADPTKTGFSFGGWYSDGAYKNAWDFDADTMPDNDLTLYAKWVEIQTYTVTYDGNGNTDGDVPTDTGAYAAGADVTVAGNTGGLEKTGYTFAGWNTQADGKGTDYADASSYTIGTDDVTFYAKWTANQLNDDSELKSLTVTGYALDQPFDADTLSYTISHVTAATVDILPIASDSSFAEVTVNGTAVNAQSPVKVSLQNGANVVNIVVMAQDKVSKTTYTVTINKDSDLANLASLSVVDYSISPAFDKDTTNYQVNITTSGSLLVVVVPEKGATVDLSAYNMTTSSMINVTTGSSLKASTVKVTPAYGTTQYPFAVTAQNGIDKKTYMLTVINKDDTAVLKTLTLGNETKTPSAQQNQVNYQLANTTNNSIDVTPTALSERIQQITINGTVVNSGDVTNVPLAMGNNTITIIVTAEDGATTATYTVEIARVAPDNNDDTGSTRTNRDNDNTQGEDAVEVIINGEVQNIGTEKTDTVDGKLTTTISVDKTALKAKLDEATVNGNEGKNTFVVPVKNTSSTAVKTQLTGDMVKAMEDAAFELTVSANDIDYTLPAKEVNISSVASALEIDEANLESIVVDITIDKLDQETSDAIVNQAETGDLEIVYPPVSFTVEATVTTTDGTQRKVDVTKFSSYVSRKIAIPEGVDPSKITTGVVYNEDGTFSHVPTNVILENGTYYAIINSATNSSYSVVYHHITVESVKGHWSEAIVNNLASRMVIEDPENFKPDDAITRGDFVTYLTKGLGIYRTNSADLTLFSDMAQGGDANALTIAAQYGIIGGYEDGTVRPNASITREEAMVMLTQAMDALALLQDVEAAPVTFGDIDMVSDWAVFAVNRVTSHHIFNGMDEQLLSPKSTFTYAQAAATIDNLLVKAALINE</sequence>
<dbReference type="Pfam" id="PF09479">
    <property type="entry name" value="Flg_new"/>
    <property type="match status" value="4"/>
</dbReference>
<dbReference type="NCBIfam" id="TIGR02543">
    <property type="entry name" value="List_Bact_rpt"/>
    <property type="match status" value="4"/>
</dbReference>
<dbReference type="InterPro" id="IPR025883">
    <property type="entry name" value="Cadherin-like_domain"/>
</dbReference>
<dbReference type="Pfam" id="PF12733">
    <property type="entry name" value="Cadherin-like"/>
    <property type="match status" value="2"/>
</dbReference>
<dbReference type="RefSeq" id="WP_213238189.1">
    <property type="nucleotide sequence ID" value="NZ_JAHBCL010000037.1"/>
</dbReference>
<accession>A0ABS5PT36</accession>
<keyword evidence="4" id="KW-0472">Membrane</keyword>
<evidence type="ECO:0000259" key="5">
    <source>
        <dbReference type="PROSITE" id="PS51272"/>
    </source>
</evidence>
<feature type="region of interest" description="Disordered" evidence="3">
    <location>
        <begin position="1395"/>
        <end position="1415"/>
    </location>
</feature>
<dbReference type="Gene3D" id="2.60.40.4270">
    <property type="entry name" value="Listeria-Bacteroides repeat domain"/>
    <property type="match status" value="4"/>
</dbReference>
<keyword evidence="2" id="KW-0677">Repeat</keyword>
<evidence type="ECO:0000256" key="2">
    <source>
        <dbReference type="ARBA" id="ARBA00022737"/>
    </source>
</evidence>
<dbReference type="PROSITE" id="PS51272">
    <property type="entry name" value="SLH"/>
    <property type="match status" value="3"/>
</dbReference>
<comment type="subcellular location">
    <subcellularLocation>
        <location evidence="1">Cell envelope</location>
    </subcellularLocation>
</comment>
<feature type="domain" description="SLH" evidence="5">
    <location>
        <begin position="1655"/>
        <end position="1713"/>
    </location>
</feature>
<protein>
    <submittedName>
        <fullName evidence="6">InlB B-repeat-containing protein</fullName>
    </submittedName>
</protein>
<dbReference type="Pfam" id="PF00395">
    <property type="entry name" value="SLH"/>
    <property type="match status" value="3"/>
</dbReference>
<evidence type="ECO:0000313" key="6">
    <source>
        <dbReference type="EMBL" id="MBS7528330.1"/>
    </source>
</evidence>
<gene>
    <name evidence="6" type="ORF">KHM83_16695</name>
</gene>
<comment type="caution">
    <text evidence="6">The sequence shown here is derived from an EMBL/GenBank/DDBJ whole genome shotgun (WGS) entry which is preliminary data.</text>
</comment>
<dbReference type="EMBL" id="JAHBCL010000037">
    <property type="protein sequence ID" value="MBS7528330.1"/>
    <property type="molecule type" value="Genomic_DNA"/>
</dbReference>
<evidence type="ECO:0000256" key="4">
    <source>
        <dbReference type="SAM" id="Phobius"/>
    </source>
</evidence>
<dbReference type="InterPro" id="IPR042229">
    <property type="entry name" value="Listeria/Bacterioides_rpt_sf"/>
</dbReference>
<evidence type="ECO:0000256" key="3">
    <source>
        <dbReference type="SAM" id="MobiDB-lite"/>
    </source>
</evidence>
<reference evidence="6 7" key="1">
    <citation type="submission" date="2021-05" db="EMBL/GenBank/DDBJ databases">
        <title>Fusibacter ferrireducens sp. nov., an anaerobic, sulfur- and Fe-reducing bacterium isolated from the mangrove sediment.</title>
        <authorList>
            <person name="Qiu D."/>
        </authorList>
    </citation>
    <scope>NUCLEOTIDE SEQUENCE [LARGE SCALE GENOMIC DNA]</scope>
    <source>
        <strain evidence="6 7">DSM 12116</strain>
    </source>
</reference>
<organism evidence="6 7">
    <name type="scientific">Fusibacter paucivorans</name>
    <dbReference type="NCBI Taxonomy" id="76009"/>
    <lineage>
        <taxon>Bacteria</taxon>
        <taxon>Bacillati</taxon>
        <taxon>Bacillota</taxon>
        <taxon>Clostridia</taxon>
        <taxon>Eubacteriales</taxon>
        <taxon>Eubacteriales Family XII. Incertae Sedis</taxon>
        <taxon>Fusibacter</taxon>
    </lineage>
</organism>
<keyword evidence="7" id="KW-1185">Reference proteome</keyword>
<evidence type="ECO:0000313" key="7">
    <source>
        <dbReference type="Proteomes" id="UP000746471"/>
    </source>
</evidence>
<feature type="transmembrane region" description="Helical" evidence="4">
    <location>
        <begin position="21"/>
        <end position="38"/>
    </location>
</feature>
<dbReference type="InterPro" id="IPR013378">
    <property type="entry name" value="InlB-like_B-rpt"/>
</dbReference>
<name>A0ABS5PT36_9FIRM</name>
<proteinExistence type="predicted"/>
<keyword evidence="4" id="KW-0812">Transmembrane</keyword>
<keyword evidence="4" id="KW-1133">Transmembrane helix</keyword>
<evidence type="ECO:0000256" key="1">
    <source>
        <dbReference type="ARBA" id="ARBA00004196"/>
    </source>
</evidence>
<dbReference type="InterPro" id="IPR001119">
    <property type="entry name" value="SLH_dom"/>
</dbReference>
<feature type="domain" description="SLH" evidence="5">
    <location>
        <begin position="1714"/>
        <end position="1777"/>
    </location>
</feature>
<dbReference type="Proteomes" id="UP000746471">
    <property type="component" value="Unassembled WGS sequence"/>
</dbReference>
<feature type="domain" description="SLH" evidence="5">
    <location>
        <begin position="1780"/>
        <end position="1841"/>
    </location>
</feature>